<reference evidence="2 3" key="3">
    <citation type="journal article" date="1987" name="Virology">
        <title>Molecular cloning and physical mapping of the genome of insect iridescent virus type 6: further evidence for circular permutation of the viral genome.</title>
        <authorList>
            <person name="Schnitzler P."/>
            <person name="Soltau J.B."/>
            <person name="Fischer M."/>
            <person name="Reisner H."/>
            <person name="Scholz J."/>
            <person name="Delius H."/>
            <person name="Darai G."/>
        </authorList>
    </citation>
    <scope>NUCLEOTIDE SEQUENCE [LARGE SCALE GENOMIC DNA]</scope>
</reference>
<keyword evidence="1" id="KW-0812">Transmembrane</keyword>
<organismHost>
    <name type="scientific">Gryllus bimaculatus</name>
    <name type="common">Two-spotted cricket</name>
    <dbReference type="NCBI Taxonomy" id="6999"/>
</organismHost>
<reference evidence="2 3" key="11">
    <citation type="journal article" date="1994" name="Virus Genes">
        <title>Chilo iridescent virus encodes a putative helicase belonging to a distinct family within the "DEAD/H" superfamily: implications for the evolution of large DNA viruses.</title>
        <authorList>
            <person name="Sonntag K.C."/>
            <person name="Schnitzler P."/>
            <person name="Koonin E.V."/>
            <person name="Darai G."/>
        </authorList>
    </citation>
    <scope>NUCLEOTIDE SEQUENCE [LARGE SCALE GENOMIC DNA]</scope>
</reference>
<reference evidence="2 3" key="10">
    <citation type="journal article" date="1994" name="Nucleic Acids Res.">
        <title>Identification of genes encoding zinc finger proteins, non-histone chromosomal HMG protein homologue, and a putative GTP phosphohydrolase in the genome of Chilo iridescent virus.</title>
        <authorList>
            <person name="Schnitzler P."/>
            <person name="Hug M."/>
            <person name="Handermann M."/>
            <person name="Janssen W."/>
            <person name="Koonin E.V."/>
            <person name="Delius H."/>
            <person name="Darai C."/>
        </authorList>
    </citation>
    <scope>NUCLEOTIDE SEQUENCE [LARGE SCALE GENOMIC DNA]</scope>
</reference>
<organismHost>
    <name type="scientific">Acheta domesticus</name>
    <name type="common">House cricket</name>
    <dbReference type="NCBI Taxonomy" id="6997"/>
</organismHost>
<keyword evidence="1" id="KW-1133">Transmembrane helix</keyword>
<reference evidence="2 3" key="13">
    <citation type="journal article" date="1998" name="Virus Genes">
        <title>Identification of a thymidylate synthase gene within the genome of Chilo iridescent virus.</title>
        <authorList>
            <person name="Muller K."/>
            <person name="Tidona C.A."/>
            <person name="Bahr U."/>
            <person name="Darai G."/>
        </authorList>
    </citation>
    <scope>NUCLEOTIDE SEQUENCE [LARGE SCALE GENOMIC DNA]</scope>
</reference>
<reference evidence="2 3" key="9">
    <citation type="journal article" date="1994" name="J. Gen. Virol.">
        <title>Insect iridescent virus type 6 encodes a polypeptide related to the largest subunit of eukaryotic RNA polymerase II.</title>
        <authorList>
            <person name="Schnitzler P."/>
            <person name="Sonntag K.C."/>
            <person name="Muller M."/>
            <person name="Janssen W."/>
            <person name="Bugert J.J."/>
            <person name="Koonin E.V."/>
            <person name="Darai G."/>
        </authorList>
    </citation>
    <scope>NUCLEOTIDE SEQUENCE [LARGE SCALE GENOMIC DNA]</scope>
</reference>
<reference evidence="2 3" key="12">
    <citation type="journal article" date="1997" name="Virus Genes">
        <title>The DNA sequence of Chilo iridescent virus between the genome coordinates 0.101 and 0.391; similarities in coding strategy between insect and vertebrate iridoviruses.</title>
        <authorList>
            <person name="Bahr U."/>
            <person name="Tidona C.A."/>
            <person name="Darai G."/>
        </authorList>
    </citation>
    <scope>NUCLEOTIDE SEQUENCE [LARGE SCALE GENOMIC DNA]</scope>
</reference>
<organismHost>
    <name type="scientific">Spodoptera frugiperda</name>
    <name type="common">Fall armyworm</name>
    <dbReference type="NCBI Taxonomy" id="7108"/>
</organismHost>
<feature type="transmembrane region" description="Helical" evidence="1">
    <location>
        <begin position="7"/>
        <end position="27"/>
    </location>
</feature>
<organismHost>
    <name type="scientific">Gryllus campestris</name>
    <dbReference type="NCBI Taxonomy" id="58607"/>
</organismHost>
<evidence type="ECO:0000313" key="2">
    <source>
        <dbReference type="EMBL" id="AAK81986.1"/>
    </source>
</evidence>
<organism evidence="2 3">
    <name type="scientific">Invertebrate iridescent virus 6</name>
    <name type="common">IIV-6</name>
    <name type="synonym">Chilo iridescent virus</name>
    <dbReference type="NCBI Taxonomy" id="176652"/>
    <lineage>
        <taxon>Viruses</taxon>
        <taxon>Varidnaviria</taxon>
        <taxon>Bamfordvirae</taxon>
        <taxon>Nucleocytoviricota</taxon>
        <taxon>Megaviricetes</taxon>
        <taxon>Pimascovirales</taxon>
        <taxon>Pimascovirales incertae sedis</taxon>
        <taxon>Iridoviridae</taxon>
        <taxon>Betairidovirinae</taxon>
        <taxon>Iridovirus</taxon>
        <taxon>Iridovirus chilo1</taxon>
    </lineage>
</organism>
<evidence type="ECO:0000313" key="3">
    <source>
        <dbReference type="Proteomes" id="UP000001359"/>
    </source>
</evidence>
<reference evidence="2 3" key="15">
    <citation type="journal article" date="2001" name="Virology">
        <title>Analysis of the first complete DNA sequence of an invertebrate iridovirus: coding strategy of the genome of Chilo iridescent virus.</title>
        <authorList>
            <person name="Jakob N.J."/>
            <person name="Muller K."/>
            <person name="Bahr U."/>
            <person name="Darai G."/>
        </authorList>
    </citation>
    <scope>NUCLEOTIDE SEQUENCE [LARGE SCALE GENOMIC DNA]</scope>
</reference>
<reference evidence="2 3" key="8">
    <citation type="journal article" date="1994" name="Intervirology">
        <title>Identification of the primary structure and the coding capacity of the genome of insect iridescent virus type 6 between the genome coordinates 0.310 and 0.347 (7990 bp).</title>
        <authorList>
            <person name="Sonntag K.C."/>
            <person name="Schnitzler P."/>
            <person name="Janssen W."/>
            <person name="Darai G."/>
        </authorList>
    </citation>
    <scope>NUCLEOTIDE SEQUENCE [LARGE SCALE GENOMIC DNA]</scope>
</reference>
<reference evidence="2 3" key="7">
    <citation type="journal article" date="1993" name="J. Gen. Virol.">
        <title>Identification of the gene encoding the major capsid protein of insect iridescent virus type 6 by polymerase chain reaction.</title>
        <authorList>
            <person name="Stohwasser R."/>
            <person name="Raab K."/>
            <person name="Schnitzler P."/>
            <person name="Janssen W."/>
            <person name="Darai G."/>
        </authorList>
    </citation>
    <scope>NUCLEOTIDE SEQUENCE [LARGE SCALE GENOMIC DNA]</scope>
</reference>
<keyword evidence="3" id="KW-1185">Reference proteome</keyword>
<reference evidence="2 3" key="1">
    <citation type="journal article" date="1984" name="J. Virol.">
        <title>DNA analysis of insect iridescent virus 6: evidence for circular permutation and terminal redundancy.</title>
        <authorList>
            <person name="Delius H."/>
            <person name="Darai G."/>
            <person name="Fluegel R.M."/>
        </authorList>
    </citation>
    <scope>NUCLEOTIDE SEQUENCE [LARGE SCALE GENOMIC DNA]</scope>
</reference>
<reference evidence="2 3" key="5">
    <citation type="journal article" date="1992" name="Virus Genes">
        <title>Identification and mapping of origins of DNA replication within the DNA sequences of the genome of insect iridescent virus type 6.</title>
        <authorList>
            <person name="Handermann M."/>
            <person name="Schnitzler P."/>
            <person name="Rosen-Wolff A."/>
            <person name="Raab K."/>
            <person name="Sonntag K.C."/>
            <person name="Darai G."/>
        </authorList>
    </citation>
    <scope>NUCLEOTIDE SEQUENCE [LARGE SCALE GENOMIC DNA]</scope>
</reference>
<dbReference type="EMBL" id="AF303741">
    <property type="protein sequence ID" value="AAK81986.1"/>
    <property type="molecule type" value="Genomic_DNA"/>
</dbReference>
<accession>Q91G46</accession>
<name>Q91G46_IIV6</name>
<protein>
    <submittedName>
        <fullName evidence="2">054R</fullName>
    </submittedName>
</protein>
<reference evidence="2 3" key="4">
    <citation type="journal article" date="1988" name="Virology">
        <title>Identification and characterization of the repetitive DNA element in the genome of insect iridescent virus type 6.</title>
        <authorList>
            <person name="Fischer M."/>
            <person name="Schnitzler P."/>
            <person name="Delius H."/>
            <person name="Darai G."/>
        </authorList>
    </citation>
    <scope>NUCLEOTIDE SEQUENCE [LARGE SCALE GENOMIC DNA]</scope>
</reference>
<dbReference type="RefSeq" id="NP_149517.1">
    <property type="nucleotide sequence ID" value="NC_003038.1"/>
</dbReference>
<dbReference type="GeneID" id="1733166"/>
<reference evidence="2 3" key="14">
    <citation type="journal article" date="1999" name="Virus Genes">
        <title>Identification of a gene cluster within the genome of Chilo iridescent virus encoding enzymes involved in viral DNA replication and processing.</title>
        <authorList>
            <person name="Muller K."/>
            <person name="Tidona C.A."/>
            <person name="Darai G."/>
        </authorList>
    </citation>
    <scope>NUCLEOTIDE SEQUENCE [LARGE SCALE GENOMIC DNA]</scope>
</reference>
<proteinExistence type="predicted"/>
<reference evidence="2 3" key="6">
    <citation type="journal article" date="1992" name="Virus Genes">
        <title>Characterization of the third origin of DNA replication of the genome of insect iridescent virus type 6.</title>
        <authorList>
            <person name="Sonntag K.C."/>
            <person name="Darai G."/>
        </authorList>
    </citation>
    <scope>NUCLEOTIDE SEQUENCE [LARGE SCALE GENOMIC DNA]</scope>
</reference>
<keyword evidence="1" id="KW-0472">Membrane</keyword>
<sequence length="43" mass="4928">MGLVTKIFVYVNLCFIIFIYFILFGIYKSIGTLCSLNCNIIIC</sequence>
<reference evidence="2 3" key="2">
    <citation type="journal article" date="1986" name="Med. Microbiol. Immunol.">
        <title>Insect iridescent virus type 6 induced toxic degenerative hepatitis in mice.</title>
        <authorList>
            <person name="Lorbacher de Ruiz H."/>
            <person name="Gelderblom H."/>
            <person name="Hofmann W."/>
            <person name="Darai G."/>
        </authorList>
    </citation>
    <scope>NUCLEOTIDE SEQUENCE [LARGE SCALE GENOMIC DNA]</scope>
</reference>
<dbReference type="Proteomes" id="UP000001359">
    <property type="component" value="Segment"/>
</dbReference>
<dbReference type="KEGG" id="vg:1733166"/>
<organismHost>
    <name type="scientific">Chilo suppressalis</name>
    <name type="common">Asiatic rice borer moth</name>
    <dbReference type="NCBI Taxonomy" id="168631"/>
</organismHost>
<evidence type="ECO:0000256" key="1">
    <source>
        <dbReference type="SAM" id="Phobius"/>
    </source>
</evidence>